<dbReference type="Gene3D" id="3.40.50.1820">
    <property type="entry name" value="alpha/beta hydrolase"/>
    <property type="match status" value="1"/>
</dbReference>
<keyword evidence="1 3" id="KW-0378">Hydrolase</keyword>
<proteinExistence type="predicted"/>
<dbReference type="RefSeq" id="WP_154548283.1">
    <property type="nucleotide sequence ID" value="NZ_VUMX01000010.1"/>
</dbReference>
<keyword evidence="4" id="KW-1185">Reference proteome</keyword>
<name>A0A6A8MDW9_9LACO</name>
<evidence type="ECO:0000313" key="3">
    <source>
        <dbReference type="EMBL" id="MST86974.1"/>
    </source>
</evidence>
<sequence length="301" mass="33944">METKKIQLKNFNDRIYTVETYTIKSDRPPLDKKRPLMVVIPGGSFTHLSARESEPIAMAYMARGYNACIVNYNLLQDEGQIYPDAGLDVLSTIKYYRDHAAEYQIDPRRIVTIGFSAGGHIATGANYMADEAKYQEKYGYQGDEVRPNATILGYPLTDVHKVAFELGSQAESALPKDEKLIDTSLGVTEKTPATFIFQSWNDPIVLPTNTMAYESALYANHVQCEAHMFDIGLHGYSLATPELATEDNSWQGSRHTAKWLELSLEWLAHRFSGKNFDKNLKELAAKYEPEGYGKDADEEDY</sequence>
<organism evidence="3 4">
    <name type="scientific">Lactobacillus porci</name>
    <dbReference type="NCBI Taxonomy" id="2012477"/>
    <lineage>
        <taxon>Bacteria</taxon>
        <taxon>Bacillati</taxon>
        <taxon>Bacillota</taxon>
        <taxon>Bacilli</taxon>
        <taxon>Lactobacillales</taxon>
        <taxon>Lactobacillaceae</taxon>
        <taxon>Lactobacillus</taxon>
    </lineage>
</organism>
<protein>
    <submittedName>
        <fullName evidence="3">Alpha/beta hydrolase</fullName>
    </submittedName>
</protein>
<evidence type="ECO:0000256" key="1">
    <source>
        <dbReference type="ARBA" id="ARBA00022801"/>
    </source>
</evidence>
<evidence type="ECO:0000313" key="4">
    <source>
        <dbReference type="Proteomes" id="UP000438120"/>
    </source>
</evidence>
<comment type="caution">
    <text evidence="3">The sequence shown here is derived from an EMBL/GenBank/DDBJ whole genome shotgun (WGS) entry which is preliminary data.</text>
</comment>
<dbReference type="SUPFAM" id="SSF53474">
    <property type="entry name" value="alpha/beta-Hydrolases"/>
    <property type="match status" value="1"/>
</dbReference>
<dbReference type="InterPro" id="IPR029058">
    <property type="entry name" value="AB_hydrolase_fold"/>
</dbReference>
<dbReference type="AlphaFoldDB" id="A0A6A8MDW9"/>
<feature type="domain" description="BD-FAE-like" evidence="2">
    <location>
        <begin position="31"/>
        <end position="213"/>
    </location>
</feature>
<dbReference type="PANTHER" id="PTHR48081">
    <property type="entry name" value="AB HYDROLASE SUPERFAMILY PROTEIN C4A8.06C"/>
    <property type="match status" value="1"/>
</dbReference>
<dbReference type="Pfam" id="PF20434">
    <property type="entry name" value="BD-FAE"/>
    <property type="match status" value="1"/>
</dbReference>
<dbReference type="EMBL" id="VUMX01000010">
    <property type="protein sequence ID" value="MST86974.1"/>
    <property type="molecule type" value="Genomic_DNA"/>
</dbReference>
<dbReference type="Proteomes" id="UP000438120">
    <property type="component" value="Unassembled WGS sequence"/>
</dbReference>
<reference evidence="3 4" key="1">
    <citation type="submission" date="2019-08" db="EMBL/GenBank/DDBJ databases">
        <title>In-depth cultivation of the pig gut microbiome towards novel bacterial diversity and tailored functional studies.</title>
        <authorList>
            <person name="Wylensek D."/>
            <person name="Hitch T.C.A."/>
            <person name="Clavel T."/>
        </authorList>
    </citation>
    <scope>NUCLEOTIDE SEQUENCE [LARGE SCALE GENOMIC DNA]</scope>
    <source>
        <strain evidence="3 4">Bifido-178-WT-2B</strain>
    </source>
</reference>
<dbReference type="PANTHER" id="PTHR48081:SF6">
    <property type="entry name" value="PEPTIDASE S9 PROLYL OLIGOPEPTIDASE CATALYTIC DOMAIN-CONTAINING PROTEIN"/>
    <property type="match status" value="1"/>
</dbReference>
<dbReference type="GO" id="GO:0016787">
    <property type="term" value="F:hydrolase activity"/>
    <property type="evidence" value="ECO:0007669"/>
    <property type="project" value="UniProtKB-KW"/>
</dbReference>
<dbReference type="OrthoDB" id="9794725at2"/>
<evidence type="ECO:0000259" key="2">
    <source>
        <dbReference type="Pfam" id="PF20434"/>
    </source>
</evidence>
<accession>A0A6A8MDW9</accession>
<dbReference type="InterPro" id="IPR050300">
    <property type="entry name" value="GDXG_lipolytic_enzyme"/>
</dbReference>
<dbReference type="InterPro" id="IPR049492">
    <property type="entry name" value="BD-FAE-like_dom"/>
</dbReference>
<gene>
    <name evidence="3" type="ORF">FYJ62_04820</name>
</gene>